<evidence type="ECO:0000313" key="4">
    <source>
        <dbReference type="EMBL" id="PYF04131.1"/>
    </source>
</evidence>
<comment type="caution">
    <text evidence="4">The sequence shown here is derived from an EMBL/GenBank/DDBJ whole genome shotgun (WGS) entry which is preliminary data.</text>
</comment>
<feature type="domain" description="TRAP C4-dicarboxylate transport system permease DctM subunit" evidence="3">
    <location>
        <begin position="455"/>
        <end position="636"/>
    </location>
</feature>
<evidence type="ECO:0000259" key="3">
    <source>
        <dbReference type="Pfam" id="PF06808"/>
    </source>
</evidence>
<feature type="transmembrane region" description="Helical" evidence="2">
    <location>
        <begin position="58"/>
        <end position="79"/>
    </location>
</feature>
<dbReference type="GO" id="GO:0005886">
    <property type="term" value="C:plasma membrane"/>
    <property type="evidence" value="ECO:0007669"/>
    <property type="project" value="UniProtKB-SubCell"/>
</dbReference>
<feature type="transmembrane region" description="Helical" evidence="2">
    <location>
        <begin position="430"/>
        <end position="447"/>
    </location>
</feature>
<accession>A0A318TGY9</accession>
<feature type="transmembrane region" description="Helical" evidence="2">
    <location>
        <begin position="85"/>
        <end position="105"/>
    </location>
</feature>
<feature type="transmembrane region" description="Helical" evidence="2">
    <location>
        <begin position="491"/>
        <end position="508"/>
    </location>
</feature>
<sequence>MHVRIKLATVRQPLSSAINTMQMLQPVTTVDHAPVKVEFDNFEHGFPDGFGPRGWDHLAYAVAIAFAVFQLVIAAWNVLPSQVVRGVHVGFLLLLTFGLIGNFTAKTKAGRIVAWLIGALGFGCGLYQWIFYADLIARDGDPTHADLVVGTVLALLIFEGTRRLMGLALPLMCGVCLLYWFFGQYLPAPLNHRGYDFDQVITHLSFGTEGFYGVPIYVSATYIFLFILFGSFLERAGMIQLFTDVSLGLFGGTRGGPAKVAVFASGMMGTISGSGVANVVTVGQFTIPLMIKFGYRRAFAAGVEATASMGGQIMPPVMGAVAFIMAETLGVDYAVIVKAAVIPALLYFASAFWMVHLEAGKHGLVGMQRSALPSVWKALASRWYLVLPLAALIFMLFEGFTPLYAGTIGLSLTVVLILGAAIVHGFSNNVLRILFWVGLALIAGAVSRQGLNVFAVAGIVAALIALAALTRGGRNTLAACRDSLAVSAKSALTVGMACAIVGTIIGMMTQTGIGTIFGSWVIGLGETSLFLALVMTMLLSILLGTGIPTIPTYIITAALAAPALAKLGVPLIVSHMFAFYYGIMADLSPPVALAALAAAPIAKENPDKIGWEAMRIALAGYVIPFIAVYSPALMLQPGDPMQAHLGFYGAVAYASLKALLAIALLGMAAIGFLFSRMTVAERLLALGAALCLLGEFHYSDMVGFALAAVSIAWQWLRRGRITTAPT</sequence>
<dbReference type="Proteomes" id="UP000248148">
    <property type="component" value="Unassembled WGS sequence"/>
</dbReference>
<keyword evidence="1" id="KW-0813">Transport</keyword>
<dbReference type="Pfam" id="PF06808">
    <property type="entry name" value="DctM"/>
    <property type="match status" value="2"/>
</dbReference>
<reference evidence="4 5" key="1">
    <citation type="submission" date="2018-06" db="EMBL/GenBank/DDBJ databases">
        <title>Genomic Encyclopedia of Archaeal and Bacterial Type Strains, Phase II (KMG-II): from individual species to whole genera.</title>
        <authorList>
            <person name="Goeker M."/>
        </authorList>
    </citation>
    <scope>NUCLEOTIDE SEQUENCE [LARGE SCALE GENOMIC DNA]</scope>
    <source>
        <strain evidence="4 5">JCM 11668</strain>
    </source>
</reference>
<comment type="subcellular location">
    <subcellularLocation>
        <location evidence="1">Cell inner membrane</location>
        <topology evidence="1">Multi-pass membrane protein</topology>
    </subcellularLocation>
</comment>
<feature type="transmembrane region" description="Helical" evidence="2">
    <location>
        <begin position="214"/>
        <end position="233"/>
    </location>
</feature>
<keyword evidence="1" id="KW-0997">Cell inner membrane</keyword>
<keyword evidence="2" id="KW-1133">Transmembrane helix</keyword>
<evidence type="ECO:0000256" key="1">
    <source>
        <dbReference type="RuleBase" id="RU369079"/>
    </source>
</evidence>
<gene>
    <name evidence="4" type="ORF">BJ122_104109</name>
</gene>
<proteinExistence type="predicted"/>
<keyword evidence="1" id="KW-1003">Cell membrane</keyword>
<feature type="transmembrane region" description="Helical" evidence="2">
    <location>
        <begin position="298"/>
        <end position="325"/>
    </location>
</feature>
<keyword evidence="5" id="KW-1185">Reference proteome</keyword>
<dbReference type="PANTHER" id="PTHR43849">
    <property type="entry name" value="BLL3936 PROTEIN"/>
    <property type="match status" value="1"/>
</dbReference>
<feature type="transmembrane region" description="Helical" evidence="2">
    <location>
        <begin position="165"/>
        <end position="182"/>
    </location>
</feature>
<evidence type="ECO:0000313" key="5">
    <source>
        <dbReference type="Proteomes" id="UP000248148"/>
    </source>
</evidence>
<keyword evidence="2" id="KW-0472">Membrane</keyword>
<dbReference type="AlphaFoldDB" id="A0A318TGY9"/>
<feature type="transmembrane region" description="Helical" evidence="2">
    <location>
        <begin position="331"/>
        <end position="355"/>
    </location>
</feature>
<feature type="transmembrane region" description="Helical" evidence="2">
    <location>
        <begin position="647"/>
        <end position="674"/>
    </location>
</feature>
<dbReference type="InterPro" id="IPR011853">
    <property type="entry name" value="TRAP_DctM-Dct_fused"/>
</dbReference>
<feature type="transmembrane region" description="Helical" evidence="2">
    <location>
        <begin position="550"/>
        <end position="573"/>
    </location>
</feature>
<dbReference type="GO" id="GO:0022857">
    <property type="term" value="F:transmembrane transporter activity"/>
    <property type="evidence" value="ECO:0007669"/>
    <property type="project" value="UniProtKB-UniRule"/>
</dbReference>
<feature type="transmembrane region" description="Helical" evidence="2">
    <location>
        <begin position="403"/>
        <end position="423"/>
    </location>
</feature>
<feature type="transmembrane region" description="Helical" evidence="2">
    <location>
        <begin position="453"/>
        <end position="470"/>
    </location>
</feature>
<organism evidence="4 5">
    <name type="scientific">Rhodopseudomonas faecalis</name>
    <dbReference type="NCBI Taxonomy" id="99655"/>
    <lineage>
        <taxon>Bacteria</taxon>
        <taxon>Pseudomonadati</taxon>
        <taxon>Pseudomonadota</taxon>
        <taxon>Alphaproteobacteria</taxon>
        <taxon>Hyphomicrobiales</taxon>
        <taxon>Nitrobacteraceae</taxon>
        <taxon>Rhodopseudomonas</taxon>
    </lineage>
</organism>
<feature type="transmembrane region" description="Helical" evidence="2">
    <location>
        <begin position="579"/>
        <end position="601"/>
    </location>
</feature>
<feature type="transmembrane region" description="Helical" evidence="2">
    <location>
        <begin position="520"/>
        <end position="543"/>
    </location>
</feature>
<keyword evidence="2" id="KW-0812">Transmembrane</keyword>
<evidence type="ECO:0000256" key="2">
    <source>
        <dbReference type="SAM" id="Phobius"/>
    </source>
</evidence>
<name>A0A318TGY9_9BRAD</name>
<dbReference type="EMBL" id="QJTI01000004">
    <property type="protein sequence ID" value="PYF04131.1"/>
    <property type="molecule type" value="Genomic_DNA"/>
</dbReference>
<feature type="transmembrane region" description="Helical" evidence="2">
    <location>
        <begin position="112"/>
        <end position="130"/>
    </location>
</feature>
<comment type="function">
    <text evidence="1">Part of the tripartite ATP-independent periplasmic (TRAP) transport system.</text>
</comment>
<feature type="transmembrane region" description="Helical" evidence="2">
    <location>
        <begin position="375"/>
        <end position="397"/>
    </location>
</feature>
<dbReference type="NCBIfam" id="TIGR02123">
    <property type="entry name" value="TRAP_fused"/>
    <property type="match status" value="1"/>
</dbReference>
<protein>
    <submittedName>
        <fullName evidence="4">TRAP transporter 4TM/12TM fusion protein</fullName>
    </submittedName>
</protein>
<dbReference type="InterPro" id="IPR010656">
    <property type="entry name" value="DctM"/>
</dbReference>
<dbReference type="PANTHER" id="PTHR43849:SF2">
    <property type="entry name" value="BLL3936 PROTEIN"/>
    <property type="match status" value="1"/>
</dbReference>
<feature type="transmembrane region" description="Helical" evidence="2">
    <location>
        <begin position="613"/>
        <end position="635"/>
    </location>
</feature>
<feature type="domain" description="TRAP C4-dicarboxylate transport system permease DctM subunit" evidence="3">
    <location>
        <begin position="153"/>
        <end position="418"/>
    </location>
</feature>